<evidence type="ECO:0000256" key="1">
    <source>
        <dbReference type="ARBA" id="ARBA00049958"/>
    </source>
</evidence>
<proteinExistence type="predicted"/>
<comment type="caution">
    <text evidence="3">The sequence shown here is derived from an EMBL/GenBank/DDBJ whole genome shotgun (WGS) entry which is preliminary data.</text>
</comment>
<dbReference type="OrthoDB" id="9796965at2"/>
<evidence type="ECO:0000259" key="2">
    <source>
        <dbReference type="Pfam" id="PF01106"/>
    </source>
</evidence>
<evidence type="ECO:0000313" key="3">
    <source>
        <dbReference type="EMBL" id="KPL79170.1"/>
    </source>
</evidence>
<organism evidence="3 4">
    <name type="scientific">Ornatilinea apprima</name>
    <dbReference type="NCBI Taxonomy" id="1134406"/>
    <lineage>
        <taxon>Bacteria</taxon>
        <taxon>Bacillati</taxon>
        <taxon>Chloroflexota</taxon>
        <taxon>Anaerolineae</taxon>
        <taxon>Anaerolineales</taxon>
        <taxon>Anaerolineaceae</taxon>
        <taxon>Ornatilinea</taxon>
    </lineage>
</organism>
<dbReference type="Gene3D" id="3.30.300.130">
    <property type="entry name" value="Fe-S cluster assembly (FSCA)"/>
    <property type="match status" value="1"/>
</dbReference>
<dbReference type="GO" id="GO:0005506">
    <property type="term" value="F:iron ion binding"/>
    <property type="evidence" value="ECO:0007669"/>
    <property type="project" value="InterPro"/>
</dbReference>
<dbReference type="InterPro" id="IPR001075">
    <property type="entry name" value="NIF_FeS_clus_asmbl_NifU_C"/>
</dbReference>
<protein>
    <recommendedName>
        <fullName evidence="2">NIF system FeS cluster assembly NifU C-terminal domain-containing protein</fullName>
    </recommendedName>
</protein>
<dbReference type="GO" id="GO:0051536">
    <property type="term" value="F:iron-sulfur cluster binding"/>
    <property type="evidence" value="ECO:0007669"/>
    <property type="project" value="InterPro"/>
</dbReference>
<dbReference type="RefSeq" id="WP_075061818.1">
    <property type="nucleotide sequence ID" value="NZ_LGCL01000015.1"/>
</dbReference>
<dbReference type="GO" id="GO:0016226">
    <property type="term" value="P:iron-sulfur cluster assembly"/>
    <property type="evidence" value="ECO:0007669"/>
    <property type="project" value="InterPro"/>
</dbReference>
<sequence length="83" mass="9372">MSEKPTEKFTIEEQLKGLIETLDSYIAQYHGGSVELVEFKDNKVKVHMGGACEECPVSPEIGIRWVAGTIKQFFPEIESIERV</sequence>
<dbReference type="Pfam" id="PF01106">
    <property type="entry name" value="NifU"/>
    <property type="match status" value="1"/>
</dbReference>
<accession>A0A0N8GNV7</accession>
<dbReference type="EMBL" id="LGCL01000015">
    <property type="protein sequence ID" value="KPL79170.1"/>
    <property type="molecule type" value="Genomic_DNA"/>
</dbReference>
<evidence type="ECO:0000313" key="4">
    <source>
        <dbReference type="Proteomes" id="UP000050417"/>
    </source>
</evidence>
<comment type="function">
    <text evidence="1">May be involved in the formation or repair of [Fe-S] clusters present in iron-sulfur proteins.</text>
</comment>
<dbReference type="SUPFAM" id="SSF117916">
    <property type="entry name" value="Fe-S cluster assembly (FSCA) domain-like"/>
    <property type="match status" value="1"/>
</dbReference>
<dbReference type="Proteomes" id="UP000050417">
    <property type="component" value="Unassembled WGS sequence"/>
</dbReference>
<dbReference type="AlphaFoldDB" id="A0A0N8GNV7"/>
<dbReference type="STRING" id="1134406.ADN00_04800"/>
<gene>
    <name evidence="3" type="ORF">ADN00_04800</name>
</gene>
<feature type="domain" description="NIF system FeS cluster assembly NifU C-terminal" evidence="2">
    <location>
        <begin position="20"/>
        <end position="81"/>
    </location>
</feature>
<keyword evidence="4" id="KW-1185">Reference proteome</keyword>
<dbReference type="InterPro" id="IPR034904">
    <property type="entry name" value="FSCA_dom_sf"/>
</dbReference>
<name>A0A0N8GNV7_9CHLR</name>
<reference evidence="3 4" key="1">
    <citation type="submission" date="2015-07" db="EMBL/GenBank/DDBJ databases">
        <title>Genome sequence of Ornatilinea apprima DSM 23815.</title>
        <authorList>
            <person name="Hemp J."/>
            <person name="Ward L.M."/>
            <person name="Pace L.A."/>
            <person name="Fischer W.W."/>
        </authorList>
    </citation>
    <scope>NUCLEOTIDE SEQUENCE [LARGE SCALE GENOMIC DNA]</scope>
    <source>
        <strain evidence="3 4">P3M-1</strain>
    </source>
</reference>